<dbReference type="Pfam" id="PF04235">
    <property type="entry name" value="DUF418"/>
    <property type="match status" value="1"/>
</dbReference>
<reference evidence="3" key="1">
    <citation type="journal article" date="2014" name="Int. J. Syst. Evol. Microbiol.">
        <title>Complete genome sequence of Corynebacterium casei LMG S-19264T (=DSM 44701T), isolated from a smear-ripened cheese.</title>
        <authorList>
            <consortium name="US DOE Joint Genome Institute (JGI-PGF)"/>
            <person name="Walter F."/>
            <person name="Albersmeier A."/>
            <person name="Kalinowski J."/>
            <person name="Ruckert C."/>
        </authorList>
    </citation>
    <scope>NUCLEOTIDE SEQUENCE</scope>
    <source>
        <strain evidence="3">KCTC 42731</strain>
    </source>
</reference>
<feature type="transmembrane region" description="Helical" evidence="1">
    <location>
        <begin position="220"/>
        <end position="238"/>
    </location>
</feature>
<organism evidence="3 4">
    <name type="scientific">Thalassotalea marina</name>
    <dbReference type="NCBI Taxonomy" id="1673741"/>
    <lineage>
        <taxon>Bacteria</taxon>
        <taxon>Pseudomonadati</taxon>
        <taxon>Pseudomonadota</taxon>
        <taxon>Gammaproteobacteria</taxon>
        <taxon>Alteromonadales</taxon>
        <taxon>Colwelliaceae</taxon>
        <taxon>Thalassotalea</taxon>
    </lineage>
</organism>
<feature type="transmembrane region" description="Helical" evidence="1">
    <location>
        <begin position="125"/>
        <end position="140"/>
    </location>
</feature>
<keyword evidence="1" id="KW-0472">Membrane</keyword>
<feature type="transmembrane region" description="Helical" evidence="1">
    <location>
        <begin position="330"/>
        <end position="349"/>
    </location>
</feature>
<dbReference type="InterPro" id="IPR052529">
    <property type="entry name" value="Bact_Transport_Assoc"/>
</dbReference>
<feature type="transmembrane region" description="Helical" evidence="1">
    <location>
        <begin position="290"/>
        <end position="309"/>
    </location>
</feature>
<evidence type="ECO:0000313" key="4">
    <source>
        <dbReference type="Proteomes" id="UP000623842"/>
    </source>
</evidence>
<dbReference type="PANTHER" id="PTHR30590:SF2">
    <property type="entry name" value="INNER MEMBRANE PROTEIN"/>
    <property type="match status" value="1"/>
</dbReference>
<protein>
    <recommendedName>
        <fullName evidence="2">DUF418 domain-containing protein</fullName>
    </recommendedName>
</protein>
<name>A0A919BJT2_9GAMM</name>
<dbReference type="Proteomes" id="UP000623842">
    <property type="component" value="Unassembled WGS sequence"/>
</dbReference>
<sequence length="404" mass="46007">MSGSISSPVEASNRLVNIDIIRGVALLGILLMNIQAFSMVFAAYSNPTAYGDLNGINFYVYYFSHLFADQKFMTIFSLLFGVGIVLMADNIERKGQSPKKIHFTRMFFLAIFGIAHAYLLWFGDILFAYAIGGMLIYGARNKSPRFLFILAFCLISICSLIMWSVTFALPYMQPHELQEMQMMWSPDAQTVQDNLAANLSSWVGQTDMRNKMAAMMQGNVIFYLFRIVGLMAIGMALYKMDFFGERYSKKALLISGFLAFIAGIALIAYGNQLNFAEGWPLESMTSGVQYNYWGSLIVAYSYMAFLVVFCRSQLLSGIKKLLANVGRMALTNYLMQSMICGFIFYGWGLGYYGSAERIDQLMVVIGVWVFQLTLSTFWMNHFKFGPFEWLWRSLTYRKLQPLKR</sequence>
<feature type="transmembrane region" description="Helical" evidence="1">
    <location>
        <begin position="250"/>
        <end position="270"/>
    </location>
</feature>
<accession>A0A919BJT2</accession>
<dbReference type="RefSeq" id="WP_189770551.1">
    <property type="nucleotide sequence ID" value="NZ_BNCK01000004.1"/>
</dbReference>
<dbReference type="AlphaFoldDB" id="A0A919BJT2"/>
<feature type="transmembrane region" description="Helical" evidence="1">
    <location>
        <begin position="361"/>
        <end position="379"/>
    </location>
</feature>
<evidence type="ECO:0000256" key="1">
    <source>
        <dbReference type="SAM" id="Phobius"/>
    </source>
</evidence>
<keyword evidence="1" id="KW-1133">Transmembrane helix</keyword>
<reference evidence="3" key="2">
    <citation type="submission" date="2020-09" db="EMBL/GenBank/DDBJ databases">
        <authorList>
            <person name="Sun Q."/>
            <person name="Kim S."/>
        </authorList>
    </citation>
    <scope>NUCLEOTIDE SEQUENCE</scope>
    <source>
        <strain evidence="3">KCTC 42731</strain>
    </source>
</reference>
<keyword evidence="4" id="KW-1185">Reference proteome</keyword>
<dbReference type="InterPro" id="IPR007349">
    <property type="entry name" value="DUF418"/>
</dbReference>
<feature type="transmembrane region" description="Helical" evidence="1">
    <location>
        <begin position="72"/>
        <end position="91"/>
    </location>
</feature>
<evidence type="ECO:0000259" key="2">
    <source>
        <dbReference type="Pfam" id="PF04235"/>
    </source>
</evidence>
<proteinExistence type="predicted"/>
<comment type="caution">
    <text evidence="3">The sequence shown here is derived from an EMBL/GenBank/DDBJ whole genome shotgun (WGS) entry which is preliminary data.</text>
</comment>
<feature type="transmembrane region" description="Helical" evidence="1">
    <location>
        <begin position="20"/>
        <end position="44"/>
    </location>
</feature>
<dbReference type="EMBL" id="BNCK01000004">
    <property type="protein sequence ID" value="GHF93676.1"/>
    <property type="molecule type" value="Genomic_DNA"/>
</dbReference>
<dbReference type="PANTHER" id="PTHR30590">
    <property type="entry name" value="INNER MEMBRANE PROTEIN"/>
    <property type="match status" value="1"/>
</dbReference>
<feature type="domain" description="DUF418" evidence="2">
    <location>
        <begin position="238"/>
        <end position="398"/>
    </location>
</feature>
<feature type="transmembrane region" description="Helical" evidence="1">
    <location>
        <begin position="103"/>
        <end position="119"/>
    </location>
</feature>
<evidence type="ECO:0000313" key="3">
    <source>
        <dbReference type="EMBL" id="GHF93676.1"/>
    </source>
</evidence>
<gene>
    <name evidence="3" type="ORF">GCM10017161_22730</name>
</gene>
<feature type="transmembrane region" description="Helical" evidence="1">
    <location>
        <begin position="147"/>
        <end position="172"/>
    </location>
</feature>
<keyword evidence="1" id="KW-0812">Transmembrane</keyword>